<protein>
    <recommendedName>
        <fullName evidence="3">SGNH hydrolase-type esterase domain-containing protein</fullName>
    </recommendedName>
</protein>
<gene>
    <name evidence="1" type="ORF">O6P32_13255</name>
</gene>
<evidence type="ECO:0000313" key="1">
    <source>
        <dbReference type="EMBL" id="MCZ8373665.1"/>
    </source>
</evidence>
<dbReference type="RefSeq" id="WP_269879005.1">
    <property type="nucleotide sequence ID" value="NZ_JAPZVM010000017.1"/>
</dbReference>
<dbReference type="Gene3D" id="3.40.50.1110">
    <property type="entry name" value="SGNH hydrolase"/>
    <property type="match status" value="1"/>
</dbReference>
<name>A0ABT4PKS9_9BACT</name>
<organism evidence="1 2">
    <name type="scientific">Phocaeicola acetigenes</name>
    <dbReference type="NCBI Taxonomy" id="3016083"/>
    <lineage>
        <taxon>Bacteria</taxon>
        <taxon>Pseudomonadati</taxon>
        <taxon>Bacteroidota</taxon>
        <taxon>Bacteroidia</taxon>
        <taxon>Bacteroidales</taxon>
        <taxon>Bacteroidaceae</taxon>
        <taxon>Phocaeicola</taxon>
    </lineage>
</organism>
<dbReference type="SUPFAM" id="SSF52266">
    <property type="entry name" value="SGNH hydrolase"/>
    <property type="match status" value="1"/>
</dbReference>
<sequence>MAADIIKMKGSDGKVQYPVTSSEAVGMSDGSGNLDKTLATLDNGKKKYVFSDSVNANLSIPEIYIRNITNYGSELVCEIIWGTSSIGVTLYRDSTIIAAYYDIEDYNNIRKIVYLSAYKGSGIDAYVLIDLVNFTELTRRQRFIIKGEYATKIEFSPTLRLHLYSPDINNISFLSELAQRSKEQSDSLFFTETDKEDSVLGYYYKYSNKQYTQDAYNGFTCDFYTVKEGESIRVYGYKKGTSVALIALLSSKAALNAEYVYEAGDSNSDFTEVDKVLLIPKGITYVGISRPTNNADNPIKLYSVGNTNRLDTIEKDIKNIQQWQSISTSNVAGKKLLSIGDSTSAAKQYQPIMQRLLGLANVRYQVKGGIGLIQMVDGDGAVPPPDFDPDTDTGGKLYPMTKETVKDIDIIVFWGPYNDISLITNVGVSSDMYPNQDTLWAKMNYVFKRTYECLKEAKNMRCKIFWMGIHCHGNYPYASQTAYDNRGGDGTNSFDFSEKVKEICGYHSIQYIDLINNLGINKYNWNDFQKANTNTNQSYIGYTQGRGANDKDSFPTLEDLQAFGSPQTNDRAHVETDGNDFRKYNGSIWEIEKNVWSDYRPWLPDHLHLNNNGYSMVGAFCATIINQYYTL</sequence>
<proteinExistence type="predicted"/>
<dbReference type="Proteomes" id="UP001141933">
    <property type="component" value="Unassembled WGS sequence"/>
</dbReference>
<keyword evidence="2" id="KW-1185">Reference proteome</keyword>
<accession>A0ABT4PKS9</accession>
<evidence type="ECO:0008006" key="3">
    <source>
        <dbReference type="Google" id="ProtNLM"/>
    </source>
</evidence>
<dbReference type="EMBL" id="JAPZVM010000017">
    <property type="protein sequence ID" value="MCZ8373665.1"/>
    <property type="molecule type" value="Genomic_DNA"/>
</dbReference>
<comment type="caution">
    <text evidence="1">The sequence shown here is derived from an EMBL/GenBank/DDBJ whole genome shotgun (WGS) entry which is preliminary data.</text>
</comment>
<dbReference type="InterPro" id="IPR036514">
    <property type="entry name" value="SGNH_hydro_sf"/>
</dbReference>
<reference evidence="1" key="1">
    <citation type="submission" date="2022-12" db="EMBL/GenBank/DDBJ databases">
        <title>Phocaeicola acetigenes sp. nov., isolated feces from a healthy human.</title>
        <authorList>
            <person name="Do H."/>
            <person name="Ha Y.B."/>
            <person name="Kim J.-S."/>
            <person name="Suh M.K."/>
            <person name="Kim H.S."/>
            <person name="Lee J.-S."/>
        </authorList>
    </citation>
    <scope>NUCLEOTIDE SEQUENCE</scope>
    <source>
        <strain evidence="1">KGMB11183</strain>
    </source>
</reference>
<evidence type="ECO:0000313" key="2">
    <source>
        <dbReference type="Proteomes" id="UP001141933"/>
    </source>
</evidence>